<evidence type="ECO:0008006" key="4">
    <source>
        <dbReference type="Google" id="ProtNLM"/>
    </source>
</evidence>
<evidence type="ECO:0000313" key="3">
    <source>
        <dbReference type="Proteomes" id="UP001493487"/>
    </source>
</evidence>
<reference evidence="2 3" key="1">
    <citation type="journal article" date="2023" name="Genome Announc.">
        <title>Pan-Genome Analyses of the Genus Cohnella and Proposal of the Novel Species Cohnella silvisoli sp. nov., Isolated from Forest Soil.</title>
        <authorList>
            <person name="Wang C."/>
            <person name="Mao L."/>
            <person name="Bao G."/>
            <person name="Zhu H."/>
        </authorList>
    </citation>
    <scope>NUCLEOTIDE SEQUENCE [LARGE SCALE GENOMIC DNA]</scope>
    <source>
        <strain evidence="2 3">NL03-T5-1</strain>
    </source>
</reference>
<dbReference type="Proteomes" id="UP001493487">
    <property type="component" value="Unassembled WGS sequence"/>
</dbReference>
<comment type="caution">
    <text evidence="2">The sequence shown here is derived from an EMBL/GenBank/DDBJ whole genome shotgun (WGS) entry which is preliminary data.</text>
</comment>
<dbReference type="SUPFAM" id="SSF48208">
    <property type="entry name" value="Six-hairpin glycosidases"/>
    <property type="match status" value="1"/>
</dbReference>
<feature type="signal peptide" evidence="1">
    <location>
        <begin position="1"/>
        <end position="29"/>
    </location>
</feature>
<dbReference type="InterPro" id="IPR012341">
    <property type="entry name" value="6hp_glycosidase-like_sf"/>
</dbReference>
<keyword evidence="1" id="KW-0732">Signal</keyword>
<feature type="chain" id="PRO_5045374679" description="Ig-like domain-containing protein" evidence="1">
    <location>
        <begin position="30"/>
        <end position="959"/>
    </location>
</feature>
<dbReference type="InterPro" id="IPR008928">
    <property type="entry name" value="6-hairpin_glycosidase_sf"/>
</dbReference>
<organism evidence="2 3">
    <name type="scientific">Cohnella silvisoli</name>
    <dbReference type="NCBI Taxonomy" id="2873699"/>
    <lineage>
        <taxon>Bacteria</taxon>
        <taxon>Bacillati</taxon>
        <taxon>Bacillota</taxon>
        <taxon>Bacilli</taxon>
        <taxon>Bacillales</taxon>
        <taxon>Paenibacillaceae</taxon>
        <taxon>Cohnella</taxon>
    </lineage>
</organism>
<evidence type="ECO:0000313" key="2">
    <source>
        <dbReference type="EMBL" id="MEQ4481125.1"/>
    </source>
</evidence>
<gene>
    <name evidence="2" type="ORF">QJS35_01815</name>
</gene>
<keyword evidence="3" id="KW-1185">Reference proteome</keyword>
<proteinExistence type="predicted"/>
<dbReference type="EMBL" id="JASKHM010000001">
    <property type="protein sequence ID" value="MEQ4481125.1"/>
    <property type="molecule type" value="Genomic_DNA"/>
</dbReference>
<name>A0ABV1KM16_9BACL</name>
<sequence length="959" mass="104182">MRKWMARWMLIVMAVALFPLYGQEGQAAAAATISHDTVNKRVTMEGSRYSMVFEYNGQARISSLIVDGQQTLDTTANSGIYSGLYNGAWVTTQAGISTPTVTVNMTAKVVTAIISTSAVNEIWTFTVTDDDVSWKLDRTFKANMTLSEQGLPIINLAENAFEHMRWPEDGGNFPVGGTLVNKQRKWLGTGTGYDSNVRVAKEQISYTLLNPSTNLALSITGTSNRSGLDRGVATEVRRVTTQTSPTVVHPLRLFLVASASDLQYATGTSLGYSTSECTGHMRCDGASVYSPVAATSGQTDSVTLKFAPDSVDAYYDLGTLYGVDEQALSYAINQYGRWMMQDKKRGASAEASIMKSEVPPLEMQWIGQMIEIFGSPEAVTAYKYGLENIRDWLVESGTGQIVCCRPGSSASINWGTGYRDQASGYALGVAKAYALDGQSSWLQSMKASVEAGLDFTINNQMNAKTRLITNMQNTSDSIYSNDYWESSTGTYNGYASALFYDALTQWAKLERYVLGNTAKATTYEGIAATLKTNFNKDIAAGGLWSPATQSFLYGSSNQDVRHLPTQAAVLKSDLATPARKQQMVAGVESEVYANKSNHHFMNYRDLYISGAAAPSCGKGAENGGWYGTPEGDFFAGYPALNDRTKIPVYEGNFLNRYYGDGFYDSSAWHRSNPYQGCGFEYWFPTHVMPAWGLYAYGYGFQPQYNELVVAPFISADMTGSIVKYRWRGQPLTVTYNGQTSFTVNAASLPTNIRLRWLNQTPGSTHTVTMDGTPNTMIADAGGNVEAVMSSTGTHSYICVTCTVANPSTAGTSFITAVQSNGATLRTDVTEQVGLKFTVGANPITVTQLGRYYHAGNNKVHTLKLVDATGTIIATASVDMNQGSPDSMGFQYGGISPVTLSANASYYLYSMEIQYGDNWYNNTATLTTTAAAVVDQASYGDRIVNGSSGNTYGPVNFKYQ</sequence>
<accession>A0ABV1KM16</accession>
<dbReference type="RefSeq" id="WP_232182359.1">
    <property type="nucleotide sequence ID" value="NZ_JAIOAP010000001.1"/>
</dbReference>
<dbReference type="Gene3D" id="1.50.10.10">
    <property type="match status" value="1"/>
</dbReference>
<evidence type="ECO:0000256" key="1">
    <source>
        <dbReference type="SAM" id="SignalP"/>
    </source>
</evidence>
<protein>
    <recommendedName>
        <fullName evidence="4">Ig-like domain-containing protein</fullName>
    </recommendedName>
</protein>